<keyword evidence="3 10" id="KW-0479">Metal-binding</keyword>
<dbReference type="FunFam" id="3.90.950.10:FF:000001">
    <property type="entry name" value="dITP/XTP pyrophosphatase"/>
    <property type="match status" value="1"/>
</dbReference>
<comment type="catalytic activity">
    <reaction evidence="8 10">
        <text>dITP + H2O = dIMP + diphosphate + H(+)</text>
        <dbReference type="Rhea" id="RHEA:28342"/>
        <dbReference type="ChEBI" id="CHEBI:15377"/>
        <dbReference type="ChEBI" id="CHEBI:15378"/>
        <dbReference type="ChEBI" id="CHEBI:33019"/>
        <dbReference type="ChEBI" id="CHEBI:61194"/>
        <dbReference type="ChEBI" id="CHEBI:61382"/>
        <dbReference type="EC" id="3.6.1.66"/>
    </reaction>
</comment>
<feature type="active site" description="Proton acceptor" evidence="10">
    <location>
        <position position="67"/>
    </location>
</feature>
<dbReference type="InterPro" id="IPR002637">
    <property type="entry name" value="RdgB/HAM1"/>
</dbReference>
<dbReference type="EC" id="3.6.1.66" evidence="10"/>
<comment type="subunit">
    <text evidence="2 10">Homodimer.</text>
</comment>
<feature type="binding site" evidence="10">
    <location>
        <position position="38"/>
    </location>
    <ligand>
        <name>Mg(2+)</name>
        <dbReference type="ChEBI" id="CHEBI:18420"/>
    </ligand>
</feature>
<keyword evidence="7 10" id="KW-0546">Nucleotide metabolism</keyword>
<evidence type="ECO:0000256" key="2">
    <source>
        <dbReference type="ARBA" id="ARBA00011738"/>
    </source>
</evidence>
<feature type="binding site" evidence="10">
    <location>
        <begin position="153"/>
        <end position="156"/>
    </location>
    <ligand>
        <name>substrate</name>
    </ligand>
</feature>
<evidence type="ECO:0000313" key="12">
    <source>
        <dbReference type="EMBL" id="MBO8436260.1"/>
    </source>
</evidence>
<comment type="catalytic activity">
    <reaction evidence="10">
        <text>ITP + H2O = IMP + diphosphate + H(+)</text>
        <dbReference type="Rhea" id="RHEA:29399"/>
        <dbReference type="ChEBI" id="CHEBI:15377"/>
        <dbReference type="ChEBI" id="CHEBI:15378"/>
        <dbReference type="ChEBI" id="CHEBI:33019"/>
        <dbReference type="ChEBI" id="CHEBI:58053"/>
        <dbReference type="ChEBI" id="CHEBI:61402"/>
        <dbReference type="EC" id="3.6.1.66"/>
    </reaction>
</comment>
<evidence type="ECO:0000256" key="11">
    <source>
        <dbReference type="RuleBase" id="RU003781"/>
    </source>
</evidence>
<evidence type="ECO:0000256" key="10">
    <source>
        <dbReference type="HAMAP-Rule" id="MF_01405"/>
    </source>
</evidence>
<dbReference type="AlphaFoldDB" id="A0A9D9E055"/>
<keyword evidence="5 10" id="KW-0378">Hydrolase</keyword>
<dbReference type="HAMAP" id="MF_01405">
    <property type="entry name" value="Non_canon_purine_NTPase"/>
    <property type="match status" value="1"/>
</dbReference>
<evidence type="ECO:0000256" key="9">
    <source>
        <dbReference type="ARBA" id="ARBA00052017"/>
    </source>
</evidence>
<proteinExistence type="inferred from homology"/>
<evidence type="ECO:0000256" key="1">
    <source>
        <dbReference type="ARBA" id="ARBA00008023"/>
    </source>
</evidence>
<dbReference type="NCBIfam" id="TIGR00042">
    <property type="entry name" value="RdgB/HAM1 family non-canonical purine NTP pyrophosphatase"/>
    <property type="match status" value="1"/>
</dbReference>
<accession>A0A9D9E055</accession>
<reference evidence="12" key="2">
    <citation type="journal article" date="2021" name="PeerJ">
        <title>Extensive microbial diversity within the chicken gut microbiome revealed by metagenomics and culture.</title>
        <authorList>
            <person name="Gilroy R."/>
            <person name="Ravi A."/>
            <person name="Getino M."/>
            <person name="Pursley I."/>
            <person name="Horton D.L."/>
            <person name="Alikhan N.F."/>
            <person name="Baker D."/>
            <person name="Gharbi K."/>
            <person name="Hall N."/>
            <person name="Watson M."/>
            <person name="Adriaenssens E.M."/>
            <person name="Foster-Nyarko E."/>
            <person name="Jarju S."/>
            <person name="Secka A."/>
            <person name="Antonio M."/>
            <person name="Oren A."/>
            <person name="Chaudhuri R.R."/>
            <person name="La Ragione R."/>
            <person name="Hildebrand F."/>
            <person name="Pallen M.J."/>
        </authorList>
    </citation>
    <scope>NUCLEOTIDE SEQUENCE</scope>
    <source>
        <strain evidence="12">7293</strain>
    </source>
</reference>
<dbReference type="GO" id="GO:0035870">
    <property type="term" value="F:dITP diphosphatase activity"/>
    <property type="evidence" value="ECO:0007669"/>
    <property type="project" value="UniProtKB-UniRule"/>
</dbReference>
<comment type="function">
    <text evidence="10">Pyrophosphatase that catalyzes the hydrolysis of nucleoside triphosphates to their monophosphate derivatives, with a high preference for the non-canonical purine nucleotides XTP (xanthosine triphosphate), dITP (deoxyinosine triphosphate) and ITP. Seems to function as a house-cleaning enzyme that removes non-canonical purine nucleotides from the nucleotide pool, thus preventing their incorporation into DNA/RNA and avoiding chromosomal lesions.</text>
</comment>
<dbReference type="GO" id="GO:0009117">
    <property type="term" value="P:nucleotide metabolic process"/>
    <property type="evidence" value="ECO:0007669"/>
    <property type="project" value="UniProtKB-KW"/>
</dbReference>
<feature type="binding site" evidence="10">
    <location>
        <position position="176"/>
    </location>
    <ligand>
        <name>substrate</name>
    </ligand>
</feature>
<comment type="similarity">
    <text evidence="1 10 11">Belongs to the HAM1 NTPase family.</text>
</comment>
<dbReference type="GO" id="GO:0000166">
    <property type="term" value="F:nucleotide binding"/>
    <property type="evidence" value="ECO:0007669"/>
    <property type="project" value="UniProtKB-KW"/>
</dbReference>
<sequence>MKLYFASGNEHKKKEMSRLLGGYELVLPKEEGIVFDPEETGNDYITNAMIKAEALFSIVHAPVIADDSGLSVDALGGKPGVHTARYGEEEAGRKLTDKEKYMLLLKNMEGVENRKAHFVTALCLILSEDRKYIIQETMEGSIALAPEDNGTGFGYDPIFVIAENGKITATLDEGEKDKYSHRGKACRLMRILLDKENSND</sequence>
<evidence type="ECO:0000256" key="5">
    <source>
        <dbReference type="ARBA" id="ARBA00022801"/>
    </source>
</evidence>
<dbReference type="InterPro" id="IPR020922">
    <property type="entry name" value="dITP/XTP_pyrophosphatase"/>
</dbReference>
<dbReference type="Proteomes" id="UP000823615">
    <property type="component" value="Unassembled WGS sequence"/>
</dbReference>
<evidence type="ECO:0000256" key="4">
    <source>
        <dbReference type="ARBA" id="ARBA00022741"/>
    </source>
</evidence>
<evidence type="ECO:0000256" key="8">
    <source>
        <dbReference type="ARBA" id="ARBA00051875"/>
    </source>
</evidence>
<dbReference type="GO" id="GO:0036222">
    <property type="term" value="F:XTP diphosphatase activity"/>
    <property type="evidence" value="ECO:0007669"/>
    <property type="project" value="UniProtKB-UniRule"/>
</dbReference>
<dbReference type="Gene3D" id="3.90.950.10">
    <property type="match status" value="1"/>
</dbReference>
<dbReference type="PANTHER" id="PTHR11067:SF9">
    <property type="entry name" value="INOSINE TRIPHOSPHATE PYROPHOSPHATASE"/>
    <property type="match status" value="1"/>
</dbReference>
<dbReference type="PANTHER" id="PTHR11067">
    <property type="entry name" value="INOSINE TRIPHOSPHATE PYROPHOSPHATASE/HAM1 PROTEIN"/>
    <property type="match status" value="1"/>
</dbReference>
<evidence type="ECO:0000256" key="6">
    <source>
        <dbReference type="ARBA" id="ARBA00022842"/>
    </source>
</evidence>
<reference evidence="12" key="1">
    <citation type="submission" date="2020-10" db="EMBL/GenBank/DDBJ databases">
        <authorList>
            <person name="Gilroy R."/>
        </authorList>
    </citation>
    <scope>NUCLEOTIDE SEQUENCE</scope>
    <source>
        <strain evidence="12">7293</strain>
    </source>
</reference>
<keyword evidence="4 10" id="KW-0547">Nucleotide-binding</keyword>
<organism evidence="12 13">
    <name type="scientific">Candidatus Ornithospirochaeta stercoripullorum</name>
    <dbReference type="NCBI Taxonomy" id="2840899"/>
    <lineage>
        <taxon>Bacteria</taxon>
        <taxon>Pseudomonadati</taxon>
        <taxon>Spirochaetota</taxon>
        <taxon>Spirochaetia</taxon>
        <taxon>Spirochaetales</taxon>
        <taxon>Spirochaetaceae</taxon>
        <taxon>Spirochaetaceae incertae sedis</taxon>
        <taxon>Candidatus Ornithospirochaeta</taxon>
    </lineage>
</organism>
<feature type="binding site" evidence="10">
    <location>
        <position position="67"/>
    </location>
    <ligand>
        <name>Mg(2+)</name>
        <dbReference type="ChEBI" id="CHEBI:18420"/>
    </ligand>
</feature>
<dbReference type="GO" id="GO:0005829">
    <property type="term" value="C:cytosol"/>
    <property type="evidence" value="ECO:0007669"/>
    <property type="project" value="TreeGrafter"/>
</dbReference>
<feature type="binding site" evidence="10">
    <location>
        <position position="68"/>
    </location>
    <ligand>
        <name>substrate</name>
    </ligand>
</feature>
<feature type="binding site" evidence="10">
    <location>
        <begin position="7"/>
        <end position="12"/>
    </location>
    <ligand>
        <name>substrate</name>
    </ligand>
</feature>
<comment type="catalytic activity">
    <reaction evidence="9 10">
        <text>XTP + H2O = XMP + diphosphate + H(+)</text>
        <dbReference type="Rhea" id="RHEA:28610"/>
        <dbReference type="ChEBI" id="CHEBI:15377"/>
        <dbReference type="ChEBI" id="CHEBI:15378"/>
        <dbReference type="ChEBI" id="CHEBI:33019"/>
        <dbReference type="ChEBI" id="CHEBI:57464"/>
        <dbReference type="ChEBI" id="CHEBI:61314"/>
        <dbReference type="EC" id="3.6.1.66"/>
    </reaction>
</comment>
<keyword evidence="6 10" id="KW-0460">Magnesium</keyword>
<feature type="binding site" evidence="10">
    <location>
        <begin position="181"/>
        <end position="182"/>
    </location>
    <ligand>
        <name>substrate</name>
    </ligand>
</feature>
<dbReference type="GO" id="GO:0046872">
    <property type="term" value="F:metal ion binding"/>
    <property type="evidence" value="ECO:0007669"/>
    <property type="project" value="UniProtKB-KW"/>
</dbReference>
<dbReference type="GO" id="GO:0017111">
    <property type="term" value="F:ribonucleoside triphosphate phosphatase activity"/>
    <property type="evidence" value="ECO:0007669"/>
    <property type="project" value="InterPro"/>
</dbReference>
<gene>
    <name evidence="12" type="primary">rdgB</name>
    <name evidence="12" type="ORF">IAA97_04715</name>
</gene>
<name>A0A9D9E055_9SPIO</name>
<dbReference type="InterPro" id="IPR029001">
    <property type="entry name" value="ITPase-like_fam"/>
</dbReference>
<evidence type="ECO:0000256" key="7">
    <source>
        <dbReference type="ARBA" id="ARBA00023080"/>
    </source>
</evidence>
<protein>
    <recommendedName>
        <fullName evidence="10">dITP/XTP pyrophosphatase</fullName>
        <ecNumber evidence="10">3.6.1.66</ecNumber>
    </recommendedName>
    <alternativeName>
        <fullName evidence="10">Non-canonical purine NTP pyrophosphatase</fullName>
    </alternativeName>
    <alternativeName>
        <fullName evidence="10">Non-standard purine NTP pyrophosphatase</fullName>
    </alternativeName>
    <alternativeName>
        <fullName evidence="10">Nucleoside-triphosphate diphosphatase</fullName>
    </alternativeName>
    <alternativeName>
        <fullName evidence="10">Nucleoside-triphosphate pyrophosphatase</fullName>
        <shortName evidence="10">NTPase</shortName>
    </alternativeName>
</protein>
<dbReference type="SUPFAM" id="SSF52972">
    <property type="entry name" value="ITPase-like"/>
    <property type="match status" value="1"/>
</dbReference>
<evidence type="ECO:0000256" key="3">
    <source>
        <dbReference type="ARBA" id="ARBA00022723"/>
    </source>
</evidence>
<dbReference type="GO" id="GO:0036220">
    <property type="term" value="F:ITP diphosphatase activity"/>
    <property type="evidence" value="ECO:0007669"/>
    <property type="project" value="UniProtKB-UniRule"/>
</dbReference>
<evidence type="ECO:0000313" key="13">
    <source>
        <dbReference type="Proteomes" id="UP000823615"/>
    </source>
</evidence>
<comment type="cofactor">
    <cofactor evidence="10">
        <name>Mg(2+)</name>
        <dbReference type="ChEBI" id="CHEBI:18420"/>
    </cofactor>
    <text evidence="10">Binds 1 Mg(2+) ion per subunit.</text>
</comment>
<dbReference type="EMBL" id="JADIMT010000057">
    <property type="protein sequence ID" value="MBO8436260.1"/>
    <property type="molecule type" value="Genomic_DNA"/>
</dbReference>
<dbReference type="CDD" id="cd00515">
    <property type="entry name" value="HAM1"/>
    <property type="match status" value="1"/>
</dbReference>
<comment type="caution">
    <text evidence="12">The sequence shown here is derived from an EMBL/GenBank/DDBJ whole genome shotgun (WGS) entry which is preliminary data.</text>
</comment>
<dbReference type="Pfam" id="PF01725">
    <property type="entry name" value="Ham1p_like"/>
    <property type="match status" value="1"/>
</dbReference>
<dbReference type="GO" id="GO:0009146">
    <property type="term" value="P:purine nucleoside triphosphate catabolic process"/>
    <property type="evidence" value="ECO:0007669"/>
    <property type="project" value="UniProtKB-UniRule"/>
</dbReference>